<keyword evidence="1" id="KW-0001">2Fe-2S</keyword>
<dbReference type="Gene3D" id="2.102.10.10">
    <property type="entry name" value="Rieske [2Fe-2S] iron-sulphur domain"/>
    <property type="match status" value="1"/>
</dbReference>
<evidence type="ECO:0000259" key="7">
    <source>
        <dbReference type="PROSITE" id="PS51296"/>
    </source>
</evidence>
<keyword evidence="4" id="KW-0411">Iron-sulfur</keyword>
<dbReference type="InterPro" id="IPR036922">
    <property type="entry name" value="Rieske_2Fe-2S_sf"/>
</dbReference>
<comment type="cofactor">
    <cofactor evidence="5">
        <name>[2Fe-2S] cluster</name>
        <dbReference type="ChEBI" id="CHEBI:190135"/>
    </cofactor>
</comment>
<evidence type="ECO:0000256" key="4">
    <source>
        <dbReference type="ARBA" id="ARBA00023014"/>
    </source>
</evidence>
<evidence type="ECO:0000256" key="6">
    <source>
        <dbReference type="ARBA" id="ARBA00038001"/>
    </source>
</evidence>
<dbReference type="Proteomes" id="UP001142175">
    <property type="component" value="Unassembled WGS sequence"/>
</dbReference>
<organism evidence="8 9">
    <name type="scientific">Aquiflexum gelatinilyticum</name>
    <dbReference type="NCBI Taxonomy" id="2961943"/>
    <lineage>
        <taxon>Bacteria</taxon>
        <taxon>Pseudomonadati</taxon>
        <taxon>Bacteroidota</taxon>
        <taxon>Cytophagia</taxon>
        <taxon>Cytophagales</taxon>
        <taxon>Cyclobacteriaceae</taxon>
        <taxon>Aquiflexum</taxon>
    </lineage>
</organism>
<accession>A0A9X2P4X7</accession>
<evidence type="ECO:0000313" key="9">
    <source>
        <dbReference type="Proteomes" id="UP001142175"/>
    </source>
</evidence>
<dbReference type="SUPFAM" id="SSF50022">
    <property type="entry name" value="ISP domain"/>
    <property type="match status" value="1"/>
</dbReference>
<evidence type="ECO:0000256" key="2">
    <source>
        <dbReference type="ARBA" id="ARBA00022723"/>
    </source>
</evidence>
<evidence type="ECO:0000256" key="5">
    <source>
        <dbReference type="ARBA" id="ARBA00034078"/>
    </source>
</evidence>
<keyword evidence="3" id="KW-0408">Iron</keyword>
<keyword evidence="9" id="KW-1185">Reference proteome</keyword>
<feature type="domain" description="Rieske" evidence="7">
    <location>
        <begin position="9"/>
        <end position="103"/>
    </location>
</feature>
<comment type="caution">
    <text evidence="8">The sequence shown here is derived from an EMBL/GenBank/DDBJ whole genome shotgun (WGS) entry which is preliminary data.</text>
</comment>
<keyword evidence="2" id="KW-0479">Metal-binding</keyword>
<sequence length="105" mass="11804">MKTFILGQSKEQVLQMIPEKGIKLVQLGGEKICVTRNGEALFAFEPFCPHRMASLLQGTIVRNEIVCPLHQYRFDLQTGAVLSGQCPDLKVYKVGLTDRGLEIWI</sequence>
<name>A0A9X2P4X7_9BACT</name>
<reference evidence="8" key="1">
    <citation type="submission" date="2022-08" db="EMBL/GenBank/DDBJ databases">
        <authorList>
            <person name="Zhang D."/>
        </authorList>
    </citation>
    <scope>NUCLEOTIDE SEQUENCE</scope>
    <source>
        <strain evidence="8">XJ19-11</strain>
    </source>
</reference>
<dbReference type="EMBL" id="JANSUY010000013">
    <property type="protein sequence ID" value="MCR9016136.1"/>
    <property type="molecule type" value="Genomic_DNA"/>
</dbReference>
<dbReference type="CDD" id="cd03467">
    <property type="entry name" value="Rieske"/>
    <property type="match status" value="1"/>
</dbReference>
<comment type="similarity">
    <text evidence="6">Belongs to the bacterial ring-hydroxylating dioxygenase ferredoxin component family.</text>
</comment>
<dbReference type="GO" id="GO:0051537">
    <property type="term" value="F:2 iron, 2 sulfur cluster binding"/>
    <property type="evidence" value="ECO:0007669"/>
    <property type="project" value="UniProtKB-KW"/>
</dbReference>
<protein>
    <submittedName>
        <fullName evidence="8">Rieske (2Fe-2S) protein</fullName>
    </submittedName>
</protein>
<evidence type="ECO:0000256" key="3">
    <source>
        <dbReference type="ARBA" id="ARBA00023004"/>
    </source>
</evidence>
<evidence type="ECO:0000313" key="8">
    <source>
        <dbReference type="EMBL" id="MCR9016136.1"/>
    </source>
</evidence>
<proteinExistence type="inferred from homology"/>
<dbReference type="GO" id="GO:0046872">
    <property type="term" value="F:metal ion binding"/>
    <property type="evidence" value="ECO:0007669"/>
    <property type="project" value="UniProtKB-KW"/>
</dbReference>
<dbReference type="Pfam" id="PF00355">
    <property type="entry name" value="Rieske"/>
    <property type="match status" value="1"/>
</dbReference>
<dbReference type="AlphaFoldDB" id="A0A9X2P4X7"/>
<dbReference type="PROSITE" id="PS51296">
    <property type="entry name" value="RIESKE"/>
    <property type="match status" value="1"/>
</dbReference>
<dbReference type="InterPro" id="IPR017941">
    <property type="entry name" value="Rieske_2Fe-2S"/>
</dbReference>
<dbReference type="RefSeq" id="WP_258423992.1">
    <property type="nucleotide sequence ID" value="NZ_JANSUY010000013.1"/>
</dbReference>
<evidence type="ECO:0000256" key="1">
    <source>
        <dbReference type="ARBA" id="ARBA00022714"/>
    </source>
</evidence>
<gene>
    <name evidence="8" type="ORF">NU887_13920</name>
</gene>
<dbReference type="PANTHER" id="PTHR21496">
    <property type="entry name" value="FERREDOXIN-RELATED"/>
    <property type="match status" value="1"/>
</dbReference>
<dbReference type="PANTHER" id="PTHR21496:SF0">
    <property type="entry name" value="RIESKE DOMAIN-CONTAINING PROTEIN"/>
    <property type="match status" value="1"/>
</dbReference>